<evidence type="ECO:0000256" key="1">
    <source>
        <dbReference type="ARBA" id="ARBA00022801"/>
    </source>
</evidence>
<accession>F8GT88</accession>
<dbReference type="Gene3D" id="3.10.129.10">
    <property type="entry name" value="Hotdog Thioesterase"/>
    <property type="match status" value="1"/>
</dbReference>
<dbReference type="InterPro" id="IPR029069">
    <property type="entry name" value="HotDog_dom_sf"/>
</dbReference>
<dbReference type="HOGENOM" id="CLU_089876_3_2_4"/>
<dbReference type="InterPro" id="IPR006683">
    <property type="entry name" value="Thioestr_dom"/>
</dbReference>
<keyword evidence="1" id="KW-0378">Hydrolase</keyword>
<dbReference type="EMBL" id="CP002878">
    <property type="protein sequence ID" value="AEI79926.1"/>
    <property type="molecule type" value="Genomic_DNA"/>
</dbReference>
<evidence type="ECO:0000313" key="3">
    <source>
        <dbReference type="EMBL" id="AEI79926.1"/>
    </source>
</evidence>
<dbReference type="Pfam" id="PF03061">
    <property type="entry name" value="4HBT"/>
    <property type="match status" value="1"/>
</dbReference>
<gene>
    <name evidence="3" type="ordered locus">CNE_2c09550</name>
</gene>
<dbReference type="SUPFAM" id="SSF54637">
    <property type="entry name" value="Thioesterase/thiol ester dehydrase-isomerase"/>
    <property type="match status" value="1"/>
</dbReference>
<dbReference type="AlphaFoldDB" id="F8GT88"/>
<dbReference type="CDD" id="cd03443">
    <property type="entry name" value="PaaI_thioesterase"/>
    <property type="match status" value="1"/>
</dbReference>
<organism evidence="3 4">
    <name type="scientific">Cupriavidus necator (strain ATCC 43291 / DSM 13513 / CCUG 52238 / LMG 8453 / N-1)</name>
    <name type="common">Ralstonia eutropha</name>
    <dbReference type="NCBI Taxonomy" id="1042878"/>
    <lineage>
        <taxon>Bacteria</taxon>
        <taxon>Pseudomonadati</taxon>
        <taxon>Pseudomonadota</taxon>
        <taxon>Betaproteobacteria</taxon>
        <taxon>Burkholderiales</taxon>
        <taxon>Burkholderiaceae</taxon>
        <taxon>Cupriavidus</taxon>
    </lineage>
</organism>
<protein>
    <recommendedName>
        <fullName evidence="2">Thioesterase domain-containing protein</fullName>
    </recommendedName>
</protein>
<feature type="domain" description="Thioesterase" evidence="2">
    <location>
        <begin position="57"/>
        <end position="133"/>
    </location>
</feature>
<sequence length="144" mass="15609">METQAMNAVKPQGEGDGEFCLDNPALESIGVRITQWRDDYVELELPLAPNMLNRSRVVHGGTLCTLLDAATGYSGLYSAPGEDARHAVTLSLTSNFLSNGTGKLLTAKGMVDRRGRSIFFSRAEVWLDGELLVATGVATMKYLK</sequence>
<dbReference type="InterPro" id="IPR003736">
    <property type="entry name" value="PAAI_dom"/>
</dbReference>
<dbReference type="NCBIfam" id="TIGR00369">
    <property type="entry name" value="unchar_dom_1"/>
    <property type="match status" value="1"/>
</dbReference>
<evidence type="ECO:0000313" key="4">
    <source>
        <dbReference type="Proteomes" id="UP000006798"/>
    </source>
</evidence>
<name>F8GT88_CUPNN</name>
<dbReference type="KEGG" id="cnc:CNE_2c09550"/>
<dbReference type="GO" id="GO:0016289">
    <property type="term" value="F:acyl-CoA hydrolase activity"/>
    <property type="evidence" value="ECO:0007669"/>
    <property type="project" value="UniProtKB-ARBA"/>
</dbReference>
<reference evidence="3 4" key="1">
    <citation type="journal article" date="2011" name="J. Bacteriol.">
        <title>Complete genome sequence of the type strain Cupriavidus necator N-1.</title>
        <authorList>
            <person name="Poehlein A."/>
            <person name="Kusian B."/>
            <person name="Friedrich B."/>
            <person name="Daniel R."/>
            <person name="Bowien B."/>
        </authorList>
    </citation>
    <scope>NUCLEOTIDE SEQUENCE [LARGE SCALE GENOMIC DNA]</scope>
    <source>
        <strain evidence="4">ATCC 43291 / DSM 13513 / CCUG 52238 / LMG 8453 / N-1</strain>
    </source>
</reference>
<proteinExistence type="predicted"/>
<evidence type="ECO:0000259" key="2">
    <source>
        <dbReference type="Pfam" id="PF03061"/>
    </source>
</evidence>
<dbReference type="Proteomes" id="UP000006798">
    <property type="component" value="Chromosome 2"/>
</dbReference>